<dbReference type="SUPFAM" id="SSF53901">
    <property type="entry name" value="Thiolase-like"/>
    <property type="match status" value="1"/>
</dbReference>
<keyword evidence="11" id="KW-0808">Transferase</keyword>
<evidence type="ECO:0000256" key="48">
    <source>
        <dbReference type="ARBA" id="ARBA00048420"/>
    </source>
</evidence>
<dbReference type="EC" id="1.1.1.100" evidence="5"/>
<dbReference type="CDD" id="cd05195">
    <property type="entry name" value="enoyl_red"/>
    <property type="match status" value="1"/>
</dbReference>
<evidence type="ECO:0000256" key="20">
    <source>
        <dbReference type="ARBA" id="ARBA00023098"/>
    </source>
</evidence>
<evidence type="ECO:0000256" key="15">
    <source>
        <dbReference type="ARBA" id="ARBA00022857"/>
    </source>
</evidence>
<evidence type="ECO:0000256" key="18">
    <source>
        <dbReference type="ARBA" id="ARBA00023002"/>
    </source>
</evidence>
<evidence type="ECO:0000256" key="14">
    <source>
        <dbReference type="ARBA" id="ARBA00022832"/>
    </source>
</evidence>
<dbReference type="InterPro" id="IPR014030">
    <property type="entry name" value="Ketoacyl_synth_N"/>
</dbReference>
<evidence type="ECO:0000259" key="65">
    <source>
        <dbReference type="PROSITE" id="PS50075"/>
    </source>
</evidence>
<dbReference type="GO" id="GO:0004313">
    <property type="term" value="F:[acyl-carrier-protein] S-acetyltransferase activity"/>
    <property type="evidence" value="ECO:0007669"/>
    <property type="project" value="UniProtKB-EC"/>
</dbReference>
<dbReference type="GO" id="GO:0031177">
    <property type="term" value="F:phosphopantetheine binding"/>
    <property type="evidence" value="ECO:0007669"/>
    <property type="project" value="InterPro"/>
</dbReference>
<evidence type="ECO:0000256" key="19">
    <source>
        <dbReference type="ARBA" id="ARBA00023027"/>
    </source>
</evidence>
<comment type="pathway">
    <text evidence="1">Lipid metabolism.</text>
</comment>
<evidence type="ECO:0000256" key="26">
    <source>
        <dbReference type="ARBA" id="ARBA00023388"/>
    </source>
</evidence>
<dbReference type="InterPro" id="IPR057326">
    <property type="entry name" value="KR_dom"/>
</dbReference>
<dbReference type="GO" id="GO:0004312">
    <property type="term" value="F:fatty acid synthase activity"/>
    <property type="evidence" value="ECO:0007669"/>
    <property type="project" value="UniProtKB-EC"/>
</dbReference>
<evidence type="ECO:0000256" key="28">
    <source>
        <dbReference type="ARBA" id="ARBA00023398"/>
    </source>
</evidence>
<keyword evidence="18" id="KW-0560">Oxidoreductase</keyword>
<dbReference type="Pfam" id="PF00698">
    <property type="entry name" value="Acyl_transf_1"/>
    <property type="match status" value="1"/>
</dbReference>
<evidence type="ECO:0000256" key="36">
    <source>
        <dbReference type="ARBA" id="ARBA00047400"/>
    </source>
</evidence>
<keyword evidence="14" id="KW-0276">Fatty acid metabolism</keyword>
<evidence type="ECO:0000256" key="64">
    <source>
        <dbReference type="PROSITE-ProRule" id="PRU01363"/>
    </source>
</evidence>
<evidence type="ECO:0000256" key="33">
    <source>
        <dbReference type="ARBA" id="ARBA00044883"/>
    </source>
</evidence>
<dbReference type="SMART" id="SM00822">
    <property type="entry name" value="PKS_KR"/>
    <property type="match status" value="1"/>
</dbReference>
<feature type="region of interest" description="N-terminal hotdog fold" evidence="64">
    <location>
        <begin position="869"/>
        <end position="995"/>
    </location>
</feature>
<keyword evidence="13" id="KW-0378">Hydrolase</keyword>
<dbReference type="PROSITE" id="PS00606">
    <property type="entry name" value="KS3_1"/>
    <property type="match status" value="1"/>
</dbReference>
<dbReference type="Pfam" id="PF21089">
    <property type="entry name" value="PKS_DH_N"/>
    <property type="match status" value="1"/>
</dbReference>
<comment type="catalytic activity">
    <reaction evidence="53">
        <text>hexadecanoyl-[ACP] + H2O = hexadecanoate + holo-[ACP] + H(+)</text>
        <dbReference type="Rhea" id="RHEA:41932"/>
        <dbReference type="Rhea" id="RHEA-COMP:9652"/>
        <dbReference type="Rhea" id="RHEA-COMP:9685"/>
        <dbReference type="ChEBI" id="CHEBI:7896"/>
        <dbReference type="ChEBI" id="CHEBI:15377"/>
        <dbReference type="ChEBI" id="CHEBI:15378"/>
        <dbReference type="ChEBI" id="CHEBI:64479"/>
        <dbReference type="ChEBI" id="CHEBI:78483"/>
        <dbReference type="EC" id="3.1.2.14"/>
    </reaction>
    <physiologicalReaction direction="left-to-right" evidence="53">
        <dbReference type="Rhea" id="RHEA:41933"/>
    </physiologicalReaction>
</comment>
<comment type="catalytic activity">
    <reaction evidence="31">
        <text>(3R)-hydroxybutanoyl-[ACP] = (2E)-butenoyl-[ACP] + H2O</text>
        <dbReference type="Rhea" id="RHEA:41808"/>
        <dbReference type="Rhea" id="RHEA-COMP:9626"/>
        <dbReference type="Rhea" id="RHEA-COMP:9627"/>
        <dbReference type="ChEBI" id="CHEBI:15377"/>
        <dbReference type="ChEBI" id="CHEBI:78451"/>
        <dbReference type="ChEBI" id="CHEBI:78453"/>
    </reaction>
    <physiologicalReaction direction="left-to-right" evidence="31">
        <dbReference type="Rhea" id="RHEA:41809"/>
    </physiologicalReaction>
</comment>
<evidence type="ECO:0000256" key="21">
    <source>
        <dbReference type="ARBA" id="ARBA00023160"/>
    </source>
</evidence>
<evidence type="ECO:0000256" key="45">
    <source>
        <dbReference type="ARBA" id="ARBA00048051"/>
    </source>
</evidence>
<comment type="function">
    <text evidence="32">Fatty acid synthetase is a multifunctional enzyme that catalyzes the de novo biosynthesis of long-chain saturated fatty acids starting from acetyl-CoA and malonyl-CoA in the presence of NADPH. This multifunctional protein contains 7 catalytic activities and a site for the binding of the prosthetic group 4'-phosphopantetheine of the acyl carrier protein ([ACP]) domain.</text>
</comment>
<comment type="catalytic activity">
    <reaction evidence="47">
        <text>tetradecanoyl-[ACP] + H2O = tetradecanoate + holo-[ACP] + H(+)</text>
        <dbReference type="Rhea" id="RHEA:30123"/>
        <dbReference type="Rhea" id="RHEA-COMP:9648"/>
        <dbReference type="Rhea" id="RHEA-COMP:9685"/>
        <dbReference type="ChEBI" id="CHEBI:15377"/>
        <dbReference type="ChEBI" id="CHEBI:15378"/>
        <dbReference type="ChEBI" id="CHEBI:30807"/>
        <dbReference type="ChEBI" id="CHEBI:64479"/>
        <dbReference type="ChEBI" id="CHEBI:78477"/>
        <dbReference type="EC" id="3.1.2.14"/>
    </reaction>
    <physiologicalReaction direction="left-to-right" evidence="47">
        <dbReference type="Rhea" id="RHEA:30124"/>
    </physiologicalReaction>
</comment>
<evidence type="ECO:0000256" key="24">
    <source>
        <dbReference type="ARBA" id="ARBA00023351"/>
    </source>
</evidence>
<comment type="catalytic activity">
    <reaction evidence="36">
        <text>a (3R)-hydroxyacyl-[ACP] + NADP(+) = a 3-oxoacyl-[ACP] + NADPH + H(+)</text>
        <dbReference type="Rhea" id="RHEA:17397"/>
        <dbReference type="Rhea" id="RHEA-COMP:9916"/>
        <dbReference type="Rhea" id="RHEA-COMP:9945"/>
        <dbReference type="ChEBI" id="CHEBI:15378"/>
        <dbReference type="ChEBI" id="CHEBI:57783"/>
        <dbReference type="ChEBI" id="CHEBI:58349"/>
        <dbReference type="ChEBI" id="CHEBI:78776"/>
        <dbReference type="ChEBI" id="CHEBI:78827"/>
        <dbReference type="EC" id="1.1.1.100"/>
    </reaction>
    <physiologicalReaction direction="right-to-left" evidence="36">
        <dbReference type="Rhea" id="RHEA:17399"/>
    </physiologicalReaction>
</comment>
<comment type="catalytic activity">
    <reaction evidence="30">
        <text>(3R)-hydroxyhexadecanoyl-[ACP] = (2E)-hexadecenoyl-[ACP] + H2O</text>
        <dbReference type="Rhea" id="RHEA:41908"/>
        <dbReference type="Rhea" id="RHEA-COMP:9650"/>
        <dbReference type="Rhea" id="RHEA-COMP:9651"/>
        <dbReference type="ChEBI" id="CHEBI:15377"/>
        <dbReference type="ChEBI" id="CHEBI:78480"/>
        <dbReference type="ChEBI" id="CHEBI:78481"/>
    </reaction>
    <physiologicalReaction direction="left-to-right" evidence="30">
        <dbReference type="Rhea" id="RHEA:41909"/>
    </physiologicalReaction>
</comment>
<evidence type="ECO:0000256" key="7">
    <source>
        <dbReference type="ARBA" id="ARBA00018769"/>
    </source>
</evidence>
<dbReference type="InterPro" id="IPR016036">
    <property type="entry name" value="Malonyl_transacylase_ACP-bd"/>
</dbReference>
<comment type="catalytic activity">
    <reaction evidence="45">
        <text>hexadecanoyl-[ACP] + malonyl-[ACP] + H(+) = 3-oxooctadecanoyl-[ACP] + holo-[ACP] + CO2</text>
        <dbReference type="Rhea" id="RHEA:41916"/>
        <dbReference type="Rhea" id="RHEA-COMP:9623"/>
        <dbReference type="Rhea" id="RHEA-COMP:9652"/>
        <dbReference type="Rhea" id="RHEA-COMP:9653"/>
        <dbReference type="Rhea" id="RHEA-COMP:9685"/>
        <dbReference type="ChEBI" id="CHEBI:15378"/>
        <dbReference type="ChEBI" id="CHEBI:16526"/>
        <dbReference type="ChEBI" id="CHEBI:64479"/>
        <dbReference type="ChEBI" id="CHEBI:78449"/>
        <dbReference type="ChEBI" id="CHEBI:78483"/>
        <dbReference type="ChEBI" id="CHEBI:78487"/>
    </reaction>
    <physiologicalReaction direction="left-to-right" evidence="45">
        <dbReference type="Rhea" id="RHEA:41917"/>
    </physiologicalReaction>
</comment>
<evidence type="ECO:0000256" key="17">
    <source>
        <dbReference type="ARBA" id="ARBA00022990"/>
    </source>
</evidence>
<dbReference type="InterPro" id="IPR049552">
    <property type="entry name" value="PKS_DH_N"/>
</dbReference>
<keyword evidence="19" id="KW-0520">NAD</keyword>
<comment type="catalytic activity">
    <reaction evidence="63">
        <text>octanoyl-[ACP] + malonyl-[ACP] + H(+) = 3-oxodecanoyl-[ACP] + holo-[ACP] + CO2</text>
        <dbReference type="Rhea" id="RHEA:41852"/>
        <dbReference type="Rhea" id="RHEA-COMP:9623"/>
        <dbReference type="Rhea" id="RHEA-COMP:9636"/>
        <dbReference type="Rhea" id="RHEA-COMP:9637"/>
        <dbReference type="Rhea" id="RHEA-COMP:9685"/>
        <dbReference type="ChEBI" id="CHEBI:15378"/>
        <dbReference type="ChEBI" id="CHEBI:16526"/>
        <dbReference type="ChEBI" id="CHEBI:64479"/>
        <dbReference type="ChEBI" id="CHEBI:78449"/>
        <dbReference type="ChEBI" id="CHEBI:78463"/>
        <dbReference type="ChEBI" id="CHEBI:78464"/>
    </reaction>
    <physiologicalReaction direction="left-to-right" evidence="63">
        <dbReference type="Rhea" id="RHEA:41853"/>
    </physiologicalReaction>
</comment>
<evidence type="ECO:0000256" key="46">
    <source>
        <dbReference type="ARBA" id="ARBA00048281"/>
    </source>
</evidence>
<evidence type="ECO:0000256" key="1">
    <source>
        <dbReference type="ARBA" id="ARBA00005189"/>
    </source>
</evidence>
<dbReference type="Pfam" id="PF00975">
    <property type="entry name" value="Thioesterase"/>
    <property type="match status" value="1"/>
</dbReference>
<dbReference type="SUPFAM" id="SSF52151">
    <property type="entry name" value="FabD/lysophospholipase-like"/>
    <property type="match status" value="1"/>
</dbReference>
<keyword evidence="12" id="KW-0702">S-nitrosylation</keyword>
<comment type="catalytic activity">
    <reaction evidence="54">
        <text>3-oxotetradecanoyl-[ACP] + NADPH + H(+) = (3R)-hydroxytetradecanoyl-[ACP] + NADP(+)</text>
        <dbReference type="Rhea" id="RHEA:41888"/>
        <dbReference type="Rhea" id="RHEA-COMP:9645"/>
        <dbReference type="Rhea" id="RHEA-COMP:9646"/>
        <dbReference type="ChEBI" id="CHEBI:15378"/>
        <dbReference type="ChEBI" id="CHEBI:57783"/>
        <dbReference type="ChEBI" id="CHEBI:58349"/>
        <dbReference type="ChEBI" id="CHEBI:78473"/>
        <dbReference type="ChEBI" id="CHEBI:78474"/>
    </reaction>
    <physiologicalReaction direction="left-to-right" evidence="54">
        <dbReference type="Rhea" id="RHEA:41889"/>
    </physiologicalReaction>
</comment>
<dbReference type="Gene3D" id="3.40.366.10">
    <property type="entry name" value="Malonyl-Coenzyme A Acyl Carrier Protein, domain 2"/>
    <property type="match status" value="1"/>
</dbReference>
<comment type="catalytic activity">
    <reaction evidence="27">
        <text>a (3R)-hydroxyacyl-[ACP] = a (2E)-enoyl-[ACP] + H2O</text>
        <dbReference type="Rhea" id="RHEA:13097"/>
        <dbReference type="Rhea" id="RHEA-COMP:9925"/>
        <dbReference type="Rhea" id="RHEA-COMP:9945"/>
        <dbReference type="ChEBI" id="CHEBI:15377"/>
        <dbReference type="ChEBI" id="CHEBI:78784"/>
        <dbReference type="ChEBI" id="CHEBI:78827"/>
        <dbReference type="EC" id="4.2.1.59"/>
    </reaction>
    <physiologicalReaction direction="left-to-right" evidence="27">
        <dbReference type="Rhea" id="RHEA:13098"/>
    </physiologicalReaction>
</comment>
<dbReference type="InterPro" id="IPR001227">
    <property type="entry name" value="Ac_transferase_dom_sf"/>
</dbReference>
<dbReference type="InterPro" id="IPR013968">
    <property type="entry name" value="PKS_KR"/>
</dbReference>
<evidence type="ECO:0000256" key="49">
    <source>
        <dbReference type="ARBA" id="ARBA00048506"/>
    </source>
</evidence>
<dbReference type="EMBL" id="HBUF01014381">
    <property type="protein sequence ID" value="CAG6609343.1"/>
    <property type="molecule type" value="Transcribed_RNA"/>
</dbReference>
<comment type="catalytic activity">
    <reaction evidence="39">
        <text>(2E)-butenoyl-[ACP] + NADPH + H(+) = butanoyl-[ACP] + NADP(+)</text>
        <dbReference type="Rhea" id="RHEA:41812"/>
        <dbReference type="Rhea" id="RHEA-COMP:9627"/>
        <dbReference type="Rhea" id="RHEA-COMP:9628"/>
        <dbReference type="ChEBI" id="CHEBI:15378"/>
        <dbReference type="ChEBI" id="CHEBI:57783"/>
        <dbReference type="ChEBI" id="CHEBI:58349"/>
        <dbReference type="ChEBI" id="CHEBI:78453"/>
        <dbReference type="ChEBI" id="CHEBI:78454"/>
    </reaction>
    <physiologicalReaction direction="left-to-right" evidence="39">
        <dbReference type="Rhea" id="RHEA:41813"/>
    </physiologicalReaction>
</comment>
<feature type="domain" description="Carrier" evidence="65">
    <location>
        <begin position="2039"/>
        <end position="2122"/>
    </location>
</feature>
<evidence type="ECO:0000256" key="57">
    <source>
        <dbReference type="ARBA" id="ARBA00049171"/>
    </source>
</evidence>
<keyword evidence="9" id="KW-0444">Lipid biosynthesis</keyword>
<dbReference type="Pfam" id="PF02801">
    <property type="entry name" value="Ketoacyl-synt_C"/>
    <property type="match status" value="1"/>
</dbReference>
<dbReference type="Gene3D" id="1.10.1200.10">
    <property type="entry name" value="ACP-like"/>
    <property type="match status" value="1"/>
</dbReference>
<keyword evidence="17" id="KW-0007">Acetylation</keyword>
<dbReference type="InterPro" id="IPR042104">
    <property type="entry name" value="PKS_dehydratase_sf"/>
</dbReference>
<dbReference type="InterPro" id="IPR009081">
    <property type="entry name" value="PP-bd_ACP"/>
</dbReference>
<dbReference type="InterPro" id="IPR001031">
    <property type="entry name" value="Thioesterase"/>
</dbReference>
<dbReference type="GO" id="GO:0004316">
    <property type="term" value="F:3-oxoacyl-[acyl-carrier-protein] reductase (NADPH) activity"/>
    <property type="evidence" value="ECO:0007669"/>
    <property type="project" value="UniProtKB-EC"/>
</dbReference>
<keyword evidence="21" id="KW-0275">Fatty acid biosynthesis</keyword>
<dbReference type="Pfam" id="PF13602">
    <property type="entry name" value="ADH_zinc_N_2"/>
    <property type="match status" value="1"/>
</dbReference>
<name>A0A8D8LIV3_9HEMI</name>
<dbReference type="Pfam" id="PF00109">
    <property type="entry name" value="ketoacyl-synt"/>
    <property type="match status" value="1"/>
</dbReference>
<comment type="catalytic activity">
    <reaction evidence="51">
        <text>a 2,3-saturated acyl-[ACP] + NADP(+) = a (2E)-enoyl-[ACP] + NADPH + H(+)</text>
        <dbReference type="Rhea" id="RHEA:22564"/>
        <dbReference type="Rhea" id="RHEA-COMP:9925"/>
        <dbReference type="Rhea" id="RHEA-COMP:9926"/>
        <dbReference type="ChEBI" id="CHEBI:15378"/>
        <dbReference type="ChEBI" id="CHEBI:57783"/>
        <dbReference type="ChEBI" id="CHEBI:58349"/>
        <dbReference type="ChEBI" id="CHEBI:78784"/>
        <dbReference type="ChEBI" id="CHEBI:78785"/>
        <dbReference type="EC" id="1.3.1.39"/>
    </reaction>
    <physiologicalReaction direction="right-to-left" evidence="51">
        <dbReference type="Rhea" id="RHEA:22566"/>
    </physiologicalReaction>
</comment>
<evidence type="ECO:0000256" key="8">
    <source>
        <dbReference type="ARBA" id="ARBA00022450"/>
    </source>
</evidence>
<evidence type="ECO:0000256" key="16">
    <source>
        <dbReference type="ARBA" id="ARBA00022898"/>
    </source>
</evidence>
<protein>
    <recommendedName>
        <fullName evidence="7">Fatty acid synthase</fullName>
        <ecNumber evidence="5">1.1.1.100</ecNumber>
        <ecNumber evidence="2">1.3.1.39</ecNumber>
        <ecNumber evidence="6">2.3.1.41</ecNumber>
        <ecNumber evidence="4">2.3.1.85</ecNumber>
        <ecNumber evidence="3">3.1.2.14</ecNumber>
    </recommendedName>
</protein>
<comment type="catalytic activity">
    <reaction evidence="35">
        <text>hexanoyl-[ACP] + malonyl-[ACP] + H(+) = 3-oxooctanoyl-[ACP] + holo-[ACP] + CO2</text>
        <dbReference type="Rhea" id="RHEA:41836"/>
        <dbReference type="Rhea" id="RHEA-COMP:9623"/>
        <dbReference type="Rhea" id="RHEA-COMP:9632"/>
        <dbReference type="Rhea" id="RHEA-COMP:9633"/>
        <dbReference type="Rhea" id="RHEA-COMP:9685"/>
        <dbReference type="ChEBI" id="CHEBI:15378"/>
        <dbReference type="ChEBI" id="CHEBI:16526"/>
        <dbReference type="ChEBI" id="CHEBI:64479"/>
        <dbReference type="ChEBI" id="CHEBI:78449"/>
        <dbReference type="ChEBI" id="CHEBI:78459"/>
        <dbReference type="ChEBI" id="CHEBI:78460"/>
    </reaction>
    <physiologicalReaction direction="left-to-right" evidence="35">
        <dbReference type="Rhea" id="RHEA:41837"/>
    </physiologicalReaction>
</comment>
<evidence type="ECO:0000256" key="37">
    <source>
        <dbReference type="ARBA" id="ARBA00047440"/>
    </source>
</evidence>
<evidence type="ECO:0000256" key="58">
    <source>
        <dbReference type="ARBA" id="ARBA00049263"/>
    </source>
</evidence>
<evidence type="ECO:0000256" key="59">
    <source>
        <dbReference type="ARBA" id="ARBA00049414"/>
    </source>
</evidence>
<feature type="active site" description="Proton acceptor; for dehydratase activity" evidence="64">
    <location>
        <position position="906"/>
    </location>
</feature>
<dbReference type="InterPro" id="IPR049900">
    <property type="entry name" value="PKS_mFAS_DH"/>
</dbReference>
<comment type="catalytic activity">
    <reaction evidence="52">
        <text>holo-[ACP] + acetyl-CoA = acetyl-[ACP] + CoA</text>
        <dbReference type="Rhea" id="RHEA:41788"/>
        <dbReference type="Rhea" id="RHEA-COMP:9621"/>
        <dbReference type="Rhea" id="RHEA-COMP:9685"/>
        <dbReference type="ChEBI" id="CHEBI:57287"/>
        <dbReference type="ChEBI" id="CHEBI:57288"/>
        <dbReference type="ChEBI" id="CHEBI:64479"/>
        <dbReference type="ChEBI" id="CHEBI:78446"/>
        <dbReference type="EC" id="2.3.1.38"/>
    </reaction>
    <physiologicalReaction direction="left-to-right" evidence="52">
        <dbReference type="Rhea" id="RHEA:41789"/>
    </physiologicalReaction>
</comment>
<dbReference type="Gene3D" id="3.40.47.10">
    <property type="match status" value="1"/>
</dbReference>
<evidence type="ECO:0000256" key="54">
    <source>
        <dbReference type="ARBA" id="ARBA00048935"/>
    </source>
</evidence>
<dbReference type="InterPro" id="IPR011032">
    <property type="entry name" value="GroES-like_sf"/>
</dbReference>
<keyword evidence="10" id="KW-0597">Phosphoprotein</keyword>
<evidence type="ECO:0000256" key="2">
    <source>
        <dbReference type="ARBA" id="ARBA00012004"/>
    </source>
</evidence>
<sequence length="2412" mass="259614">MPARFPEVQVHRDVIGGAKDSAQNGAGGAPYNLDDEIVITGFSGRLPQSQNIDEFRQQLFDGIDLITDDETRWPAGLHGLPKRTGKIKNLASFDAHFFGVHSKQAEVMDPQLRMLLECTYEAVVDAGYNPAEIKGSKTGVFVGVSNSESEEFFTVDPEKINGYGLTGCCRAMFPNRISYTFDLSGPSYAIDTACSSSMFALQQALTSIRSGQSDAAIVGGCNLLLKPNTSLQFHRLNMLSPQGMCKAFDVAGNGYVRSEACVVLFIQKASAARRSYATVVNARCNTDGAKEQGITFPAGGMQKKLIKEVYAEAGVNPADVSYVEAHGTGTKVGDPQEVNAITDVFCKDRTSPLLLGSVKSNMGHSEPASGLCSIAKVLIAMEAGAIPANLHFYAPNPDLPGLLDGRVQVVNKNWPWQGGYAAINSFGFGGANAHVLLKSNPKPKTPAIKDNVPRLVGVSGRTEDAVEHFLERIEKTPRDDEFIALLHEIHNTNITGHPYRGYTVLSDTTATHEVLDVSPDKRPVWYVFSGMGSQWAGMVKGLMNIPVIDQSIRKSAETLRGENFDLLPVIASEDADTFEHILNSFVSIAAVQIALVDFLSSVGISPDGILGHSVGEVACAYADGTLTAEQTILCAYWRGRSILESKLAPGAMAAVGLSWEETKARAPADIVAACHNNVDSVTVSGPPASIDKFVAELSAEGIFAKKVASSGHAFHSKYIAEAGPKLRASLDRIIPAPKPRSSRWISSSIPENLWGTPLAAQSSPAYHVNNLLSPVLFFEALKHVPENAIVVEIAPHALLQAIIKRALPKAVSIGLTKRGAPDLPVHLLSGLGKLYGAGLNPKLNQLLPPVKFPVGRGTPMIQSLVEWDHRTEWSVANFAGKSGSRSGECVIDVDLSKEEDSYLGGHAIDGRVLFPATGYLVLVWKTFAKLQGKSFEEVPVIIEDVNFLRATIMPKEGTVKFLINIFDGTGDFELCESGSVAVNGRIRIPEDVAKEQIDLPENKPAVSSELLELNSSDIYKDLRLRGYDYTGAFRGVNKSDNRGLIGQLDWTGNWISYIDTMLQFSILGMDTRELYLPTRMQRVCIDPTKHAQLLESLPAVNEAGAKSIPVNMYRNIDIIKSGGVELRGMKASLAPRRTQSQAAPKLEQYTFVPYNSVDKAVDVKKALTILSQLVLENSAGALKLKIVELGSDKSAETAFANALVPILETEPMLSVELTVATNAAENFNGLVESIGIKTTNKDINAGPVGADLHLVVGSDILSNEAKLKNAIESVKPGGFIISEESVPADESLVSKQSGVAVVSKLLTERRTFVLVRKLADQPPTPAAPVIVNVTEKNFKWVEDLKSIMKKAETESQKFYLVCQGEELTGMVGLMNCVKQEPGGLGARCVFIQDSKQAPFSPSAAAFAPLLAKDLLYNVYRAGQWGSMRHILLEAQPSNATLQVEHAYINALTRGDLASLKWIEGPLSFYKPEAHPNEEFCTVYYAPLNFRDIMLASGKLPPDALPGDLAGQDCVLGLEFSGRDSKGRRVMGLVAARSLATTVLGDPSFLWEVPEKWSLEQASTIPVVYSTAYYALLVRGKMRRGESLLVHAGAGGLGQAAISIALHLGCTVYTTVGSKDKRDFLKKKFPQLTDKNFANSRDTSFEQHILRETDGRGVDLVLNSLAGEMLFATVRCLAKAGRFLEVGKLDLSNNSPLGMSVFLKNTTFHGILLDALMDAGCDSPDKAEVVKHMNEGIKSGAVQPLHATVFSDQQVEQAFRFMASGKHIGKVVLKVRDEEPKAKVATPPTRLVSAIPRTYMNPEKSYVLVGGLGGFGLELANWLIFRGATKIVLTSRSGIKTGYQSLCIRRWKESGVQVFISTADSTKPEGAEQLLKESAKLGPIGGIFNLAAVLRDAFLENQTEADFDAVCKPKVTATKNIDLASRKLCPEIDYFIAFSSVSCGRGNAGQTNYGLANSAMERICEARQSLGLPGAAIQWGAIGDVGLIMDSMSGDNETEVGGTLPQRMVSCLNTIDIFLQQPHPVLASMVVAVKRKGAAAGSQISLPDAVANILGIKNTKNINAGSSLADLGMDSLMGAEIKQTLERNYDIVLSAQEIRGLTFGKLIELGSGGDATAETATEQATGVDKEQVQFSAPASLVPADILINLPSKASSPSSPNVFLVHPIEGDVSALRSVAKELKANVYGLQCTATVPLSSAEDLAAFYIQNIKGVQKSAPYTLVGYSFGACIAVEMALQLEKKGDKVNLVLLDGSHSYIASHTGSYKARQTNEAGEADAFAFFIQQFNSSVDYAKTQKELQSLGSYKARLEKTTELLKAAGLPYSTTDIAQAAESFYQKLVLGDKYKPSSKLTGEIQLVRAKDNYVTLGDDYGLSSICKNKSQVHIHALPGNHRSILTGDSASKIATIVDSATTA</sequence>
<dbReference type="FunFam" id="1.10.1200.10:FF:000013">
    <property type="entry name" value="Fatty acid synthase"/>
    <property type="match status" value="1"/>
</dbReference>
<dbReference type="GO" id="GO:0019171">
    <property type="term" value="F:(3R)-hydroxyacyl-[acyl-carrier-protein] dehydratase activity"/>
    <property type="evidence" value="ECO:0007669"/>
    <property type="project" value="UniProtKB-EC"/>
</dbReference>
<dbReference type="InterPro" id="IPR050091">
    <property type="entry name" value="PKS_NRPS_Biosynth_Enz"/>
</dbReference>
<dbReference type="FunFam" id="3.90.180.10:FF:000015">
    <property type="entry name" value="Fatty acid synthase"/>
    <property type="match status" value="1"/>
</dbReference>
<dbReference type="InterPro" id="IPR036291">
    <property type="entry name" value="NAD(P)-bd_dom_sf"/>
</dbReference>
<evidence type="ECO:0000256" key="51">
    <source>
        <dbReference type="ARBA" id="ARBA00048650"/>
    </source>
</evidence>
<feature type="region of interest" description="C-terminal hotdog fold" evidence="64">
    <location>
        <begin position="1010"/>
        <end position="1144"/>
    </location>
</feature>
<comment type="catalytic activity">
    <reaction evidence="26">
        <text>(3R)-hydroxydecanoyl-[ACP] = (2E)-decenoyl-[ACP] + H2O</text>
        <dbReference type="Rhea" id="RHEA:41860"/>
        <dbReference type="Rhea" id="RHEA-COMP:9638"/>
        <dbReference type="Rhea" id="RHEA-COMP:9639"/>
        <dbReference type="ChEBI" id="CHEBI:15377"/>
        <dbReference type="ChEBI" id="CHEBI:78466"/>
        <dbReference type="ChEBI" id="CHEBI:78467"/>
    </reaction>
    <physiologicalReaction direction="left-to-right" evidence="26">
        <dbReference type="Rhea" id="RHEA:41861"/>
    </physiologicalReaction>
</comment>
<comment type="catalytic activity">
    <reaction evidence="58">
        <text>3-oxododecanoyl-[ACP] + NADPH + H(+) = (3R)-hydroxydodecanoyl-[ACP] + NADP(+)</text>
        <dbReference type="Rhea" id="RHEA:41872"/>
        <dbReference type="Rhea" id="RHEA-COMP:9641"/>
        <dbReference type="Rhea" id="RHEA-COMP:9642"/>
        <dbReference type="ChEBI" id="CHEBI:15378"/>
        <dbReference type="ChEBI" id="CHEBI:57783"/>
        <dbReference type="ChEBI" id="CHEBI:58349"/>
        <dbReference type="ChEBI" id="CHEBI:78469"/>
        <dbReference type="ChEBI" id="CHEBI:78470"/>
    </reaction>
    <physiologicalReaction direction="left-to-right" evidence="58">
        <dbReference type="Rhea" id="RHEA:41873"/>
    </physiologicalReaction>
</comment>
<dbReference type="EC" id="2.3.1.41" evidence="6"/>
<dbReference type="EC" id="3.1.2.14" evidence="3"/>
<comment type="catalytic activity">
    <reaction evidence="40">
        <text>dodecanoyl-[ACP] + malonyl-[ACP] + H(+) = 3-oxotetradecanoyl-[ACP] + holo-[ACP] + CO2</text>
        <dbReference type="Rhea" id="RHEA:41884"/>
        <dbReference type="Rhea" id="RHEA-COMP:9623"/>
        <dbReference type="Rhea" id="RHEA-COMP:9644"/>
        <dbReference type="Rhea" id="RHEA-COMP:9645"/>
        <dbReference type="Rhea" id="RHEA-COMP:9685"/>
        <dbReference type="ChEBI" id="CHEBI:15378"/>
        <dbReference type="ChEBI" id="CHEBI:16526"/>
        <dbReference type="ChEBI" id="CHEBI:64479"/>
        <dbReference type="ChEBI" id="CHEBI:65264"/>
        <dbReference type="ChEBI" id="CHEBI:78449"/>
        <dbReference type="ChEBI" id="CHEBI:78473"/>
    </reaction>
    <physiologicalReaction direction="left-to-right" evidence="40">
        <dbReference type="Rhea" id="RHEA:41885"/>
    </physiologicalReaction>
</comment>
<dbReference type="Pfam" id="PF21149">
    <property type="entry name" value="FAS_pseudo-KR"/>
    <property type="match status" value="1"/>
</dbReference>
<dbReference type="PANTHER" id="PTHR43775:SF7">
    <property type="entry name" value="FATTY ACID SYNTHASE"/>
    <property type="match status" value="1"/>
</dbReference>
<comment type="catalytic activity">
    <reaction evidence="57">
        <text>(2E)-tetradecenoyl-[ACP] + NADPH + H(+) = tetradecanoyl-[ACP] + NADP(+)</text>
        <dbReference type="Rhea" id="RHEA:41896"/>
        <dbReference type="Rhea" id="RHEA-COMP:9647"/>
        <dbReference type="Rhea" id="RHEA-COMP:9648"/>
        <dbReference type="ChEBI" id="CHEBI:15378"/>
        <dbReference type="ChEBI" id="CHEBI:57783"/>
        <dbReference type="ChEBI" id="CHEBI:58349"/>
        <dbReference type="ChEBI" id="CHEBI:78475"/>
        <dbReference type="ChEBI" id="CHEBI:78477"/>
    </reaction>
    <physiologicalReaction direction="left-to-right" evidence="57">
        <dbReference type="Rhea" id="RHEA:41897"/>
    </physiologicalReaction>
</comment>
<reference evidence="68" key="1">
    <citation type="submission" date="2021-05" db="EMBL/GenBank/DDBJ databases">
        <authorList>
            <person name="Alioto T."/>
            <person name="Alioto T."/>
            <person name="Gomez Garrido J."/>
        </authorList>
    </citation>
    <scope>NUCLEOTIDE SEQUENCE</scope>
</reference>
<dbReference type="GO" id="GO:0141148">
    <property type="term" value="F:enoyl-[acyl-carrier-protein] reductase (NADPH) activity"/>
    <property type="evidence" value="ECO:0007669"/>
    <property type="project" value="UniProtKB-EC"/>
</dbReference>
<dbReference type="FunFam" id="3.40.50.720:FF:000209">
    <property type="entry name" value="Polyketide synthase Pks12"/>
    <property type="match status" value="1"/>
</dbReference>
<evidence type="ECO:0000256" key="52">
    <source>
        <dbReference type="ARBA" id="ARBA00048691"/>
    </source>
</evidence>
<dbReference type="Gene3D" id="3.40.50.150">
    <property type="entry name" value="Vaccinia Virus protein VP39"/>
    <property type="match status" value="1"/>
</dbReference>
<dbReference type="CDD" id="cd08954">
    <property type="entry name" value="KR_1_FAS_SDR_x"/>
    <property type="match status" value="1"/>
</dbReference>
<feature type="active site" description="Proton donor; for dehydratase activity" evidence="64">
    <location>
        <position position="1059"/>
    </location>
</feature>
<dbReference type="SUPFAM" id="SSF53474">
    <property type="entry name" value="alpha/beta-Hydrolases"/>
    <property type="match status" value="1"/>
</dbReference>
<dbReference type="InterPro" id="IPR036736">
    <property type="entry name" value="ACP-like_sf"/>
</dbReference>
<evidence type="ECO:0000256" key="29">
    <source>
        <dbReference type="ARBA" id="ARBA00023399"/>
    </source>
</evidence>
<evidence type="ECO:0000259" key="66">
    <source>
        <dbReference type="PROSITE" id="PS52004"/>
    </source>
</evidence>
<dbReference type="Gene3D" id="3.10.129.110">
    <property type="entry name" value="Polyketide synthase dehydratase"/>
    <property type="match status" value="1"/>
</dbReference>
<evidence type="ECO:0000256" key="44">
    <source>
        <dbReference type="ARBA" id="ARBA00047961"/>
    </source>
</evidence>
<dbReference type="SUPFAM" id="SSF55048">
    <property type="entry name" value="Probable ACP-binding domain of malonyl-CoA ACP transacylase"/>
    <property type="match status" value="1"/>
</dbReference>
<evidence type="ECO:0000256" key="32">
    <source>
        <dbReference type="ARBA" id="ARBA00023442"/>
    </source>
</evidence>
<evidence type="ECO:0000256" key="11">
    <source>
        <dbReference type="ARBA" id="ARBA00022679"/>
    </source>
</evidence>
<comment type="catalytic activity">
    <reaction evidence="42">
        <text>(2E)-hexenoyl-[ACP] + NADPH + H(+) = hexanoyl-[ACP] + NADP(+)</text>
        <dbReference type="Rhea" id="RHEA:41832"/>
        <dbReference type="Rhea" id="RHEA-COMP:9631"/>
        <dbReference type="Rhea" id="RHEA-COMP:9632"/>
        <dbReference type="ChEBI" id="CHEBI:15378"/>
        <dbReference type="ChEBI" id="CHEBI:57783"/>
        <dbReference type="ChEBI" id="CHEBI:58349"/>
        <dbReference type="ChEBI" id="CHEBI:78458"/>
        <dbReference type="ChEBI" id="CHEBI:78459"/>
    </reaction>
    <physiologicalReaction direction="left-to-right" evidence="42">
        <dbReference type="Rhea" id="RHEA:41833"/>
    </physiologicalReaction>
</comment>
<comment type="catalytic activity">
    <reaction evidence="55">
        <text>(2E)-octadecenoyl-[ACP] + NADPH + H(+) = octadecanoyl-[ACP] + NADP(+)</text>
        <dbReference type="Rhea" id="RHEA:41928"/>
        <dbReference type="Rhea" id="RHEA-COMP:9655"/>
        <dbReference type="Rhea" id="RHEA-COMP:9656"/>
        <dbReference type="ChEBI" id="CHEBI:15378"/>
        <dbReference type="ChEBI" id="CHEBI:57783"/>
        <dbReference type="ChEBI" id="CHEBI:58349"/>
        <dbReference type="ChEBI" id="CHEBI:78489"/>
        <dbReference type="ChEBI" id="CHEBI:78495"/>
    </reaction>
    <physiologicalReaction direction="left-to-right" evidence="55">
        <dbReference type="Rhea" id="RHEA:41929"/>
    </physiologicalReaction>
</comment>
<dbReference type="SMART" id="SM00826">
    <property type="entry name" value="PKS_DH"/>
    <property type="match status" value="1"/>
</dbReference>
<proteinExistence type="predicted"/>
<dbReference type="InterPro" id="IPR029058">
    <property type="entry name" value="AB_hydrolase_fold"/>
</dbReference>
<evidence type="ECO:0000256" key="30">
    <source>
        <dbReference type="ARBA" id="ARBA00023401"/>
    </source>
</evidence>
<accession>A0A8D8LIV3</accession>
<dbReference type="SMART" id="SM00823">
    <property type="entry name" value="PKS_PP"/>
    <property type="match status" value="1"/>
</dbReference>
<dbReference type="SUPFAM" id="SSF50129">
    <property type="entry name" value="GroES-like"/>
    <property type="match status" value="1"/>
</dbReference>
<dbReference type="SUPFAM" id="SSF47336">
    <property type="entry name" value="ACP-like"/>
    <property type="match status" value="1"/>
</dbReference>
<comment type="catalytic activity">
    <reaction evidence="28">
        <text>(3R)-hydroxytetradecanoyl-[ACP] = (2E)-tetradecenoyl-[ACP] + H2O</text>
        <dbReference type="Rhea" id="RHEA:41892"/>
        <dbReference type="Rhea" id="RHEA-COMP:9646"/>
        <dbReference type="Rhea" id="RHEA-COMP:9647"/>
        <dbReference type="ChEBI" id="CHEBI:15377"/>
        <dbReference type="ChEBI" id="CHEBI:78474"/>
        <dbReference type="ChEBI" id="CHEBI:78475"/>
    </reaction>
    <physiologicalReaction direction="left-to-right" evidence="28">
        <dbReference type="Rhea" id="RHEA:41893"/>
    </physiologicalReaction>
</comment>
<evidence type="ECO:0000256" key="55">
    <source>
        <dbReference type="ARBA" id="ARBA00049019"/>
    </source>
</evidence>
<evidence type="ECO:0000256" key="5">
    <source>
        <dbReference type="ARBA" id="ARBA00012948"/>
    </source>
</evidence>
<dbReference type="CDD" id="cd00833">
    <property type="entry name" value="PKS"/>
    <property type="match status" value="1"/>
</dbReference>
<dbReference type="Gene3D" id="3.30.70.3290">
    <property type="match status" value="1"/>
</dbReference>
<dbReference type="Pfam" id="PF08659">
    <property type="entry name" value="KR"/>
    <property type="match status" value="1"/>
</dbReference>
<comment type="catalytic activity">
    <reaction evidence="61">
        <text>butanoyl-[ACP] + malonyl-[ACP] + H(+) = 3-oxohexanoyl-[ACP] + holo-[ACP] + CO2</text>
        <dbReference type="Rhea" id="RHEA:41820"/>
        <dbReference type="Rhea" id="RHEA-COMP:9623"/>
        <dbReference type="Rhea" id="RHEA-COMP:9628"/>
        <dbReference type="Rhea" id="RHEA-COMP:9629"/>
        <dbReference type="Rhea" id="RHEA-COMP:9685"/>
        <dbReference type="ChEBI" id="CHEBI:15378"/>
        <dbReference type="ChEBI" id="CHEBI:16526"/>
        <dbReference type="ChEBI" id="CHEBI:64479"/>
        <dbReference type="ChEBI" id="CHEBI:78449"/>
        <dbReference type="ChEBI" id="CHEBI:78454"/>
        <dbReference type="ChEBI" id="CHEBI:78456"/>
    </reaction>
    <physiologicalReaction direction="left-to-right" evidence="61">
        <dbReference type="Rhea" id="RHEA:41821"/>
    </physiologicalReaction>
</comment>
<organism evidence="68">
    <name type="scientific">Cacopsylla melanoneura</name>
    <dbReference type="NCBI Taxonomy" id="428564"/>
    <lineage>
        <taxon>Eukaryota</taxon>
        <taxon>Metazoa</taxon>
        <taxon>Ecdysozoa</taxon>
        <taxon>Arthropoda</taxon>
        <taxon>Hexapoda</taxon>
        <taxon>Insecta</taxon>
        <taxon>Pterygota</taxon>
        <taxon>Neoptera</taxon>
        <taxon>Paraneoptera</taxon>
        <taxon>Hemiptera</taxon>
        <taxon>Sternorrhyncha</taxon>
        <taxon>Psylloidea</taxon>
        <taxon>Psyllidae</taxon>
        <taxon>Psyllinae</taxon>
        <taxon>Cacopsylla</taxon>
    </lineage>
</organism>
<evidence type="ECO:0000313" key="68">
    <source>
        <dbReference type="EMBL" id="CAG6609343.1"/>
    </source>
</evidence>
<evidence type="ECO:0000256" key="62">
    <source>
        <dbReference type="ARBA" id="ARBA00049521"/>
    </source>
</evidence>
<dbReference type="InterPro" id="IPR020806">
    <property type="entry name" value="PKS_PP-bd"/>
</dbReference>
<evidence type="ECO:0000256" key="56">
    <source>
        <dbReference type="ARBA" id="ARBA00049109"/>
    </source>
</evidence>
<dbReference type="InterPro" id="IPR014043">
    <property type="entry name" value="Acyl_transferase_dom"/>
</dbReference>
<evidence type="ECO:0000256" key="41">
    <source>
        <dbReference type="ARBA" id="ARBA00047810"/>
    </source>
</evidence>
<feature type="domain" description="Ketosynthase family 3 (KS3)" evidence="66">
    <location>
        <begin position="34"/>
        <end position="439"/>
    </location>
</feature>
<dbReference type="SMART" id="SM00829">
    <property type="entry name" value="PKS_ER"/>
    <property type="match status" value="1"/>
</dbReference>
<dbReference type="InterPro" id="IPR049391">
    <property type="entry name" value="FAS_pseudo-KR"/>
</dbReference>
<evidence type="ECO:0000256" key="27">
    <source>
        <dbReference type="ARBA" id="ARBA00023394"/>
    </source>
</evidence>
<comment type="catalytic activity">
    <reaction evidence="37">
        <text>3-oxodecanoyl-[ACP] + NADPH + H(+) = (3R)-hydroxydecanoyl-[ACP] + NADP(+)</text>
        <dbReference type="Rhea" id="RHEA:41856"/>
        <dbReference type="Rhea" id="RHEA-COMP:9637"/>
        <dbReference type="Rhea" id="RHEA-COMP:9638"/>
        <dbReference type="ChEBI" id="CHEBI:15378"/>
        <dbReference type="ChEBI" id="CHEBI:57783"/>
        <dbReference type="ChEBI" id="CHEBI:58349"/>
        <dbReference type="ChEBI" id="CHEBI:78464"/>
        <dbReference type="ChEBI" id="CHEBI:78466"/>
    </reaction>
    <physiologicalReaction direction="left-to-right" evidence="37">
        <dbReference type="Rhea" id="RHEA:41857"/>
    </physiologicalReaction>
</comment>
<dbReference type="UniPathway" id="UPA00094"/>
<comment type="catalytic activity">
    <reaction evidence="49">
        <text>a fatty acyl-[ACP] + malonyl-[ACP] + H(+) = a 3-oxoacyl-[ACP] + holo-[ACP] + CO2</text>
        <dbReference type="Rhea" id="RHEA:22836"/>
        <dbReference type="Rhea" id="RHEA-COMP:9623"/>
        <dbReference type="Rhea" id="RHEA-COMP:9685"/>
        <dbReference type="Rhea" id="RHEA-COMP:9916"/>
        <dbReference type="Rhea" id="RHEA-COMP:14125"/>
        <dbReference type="ChEBI" id="CHEBI:15378"/>
        <dbReference type="ChEBI" id="CHEBI:16526"/>
        <dbReference type="ChEBI" id="CHEBI:64479"/>
        <dbReference type="ChEBI" id="CHEBI:78449"/>
        <dbReference type="ChEBI" id="CHEBI:78776"/>
        <dbReference type="ChEBI" id="CHEBI:138651"/>
        <dbReference type="EC" id="2.3.1.41"/>
    </reaction>
    <physiologicalReaction direction="left-to-right" evidence="49">
        <dbReference type="Rhea" id="RHEA:22837"/>
    </physiologicalReaction>
</comment>
<comment type="catalytic activity">
    <reaction evidence="48">
        <text>(2E)-octenoyl-[ACP] + NADPH + H(+) = octanoyl-[ACP] + NADP(+)</text>
        <dbReference type="Rhea" id="RHEA:41848"/>
        <dbReference type="Rhea" id="RHEA-COMP:9635"/>
        <dbReference type="Rhea" id="RHEA-COMP:9636"/>
        <dbReference type="ChEBI" id="CHEBI:15378"/>
        <dbReference type="ChEBI" id="CHEBI:57783"/>
        <dbReference type="ChEBI" id="CHEBI:58349"/>
        <dbReference type="ChEBI" id="CHEBI:78462"/>
        <dbReference type="ChEBI" id="CHEBI:78463"/>
    </reaction>
    <physiologicalReaction direction="left-to-right" evidence="48">
        <dbReference type="Rhea" id="RHEA:41849"/>
    </physiologicalReaction>
</comment>
<comment type="catalytic activity">
    <reaction evidence="44">
        <text>acetyl-[ACP] + malonyl-[ACP] + H(+) = 3-oxobutanoyl-[ACP] + holo-[ACP] + CO2</text>
        <dbReference type="Rhea" id="RHEA:41800"/>
        <dbReference type="Rhea" id="RHEA-COMP:9621"/>
        <dbReference type="Rhea" id="RHEA-COMP:9623"/>
        <dbReference type="Rhea" id="RHEA-COMP:9625"/>
        <dbReference type="Rhea" id="RHEA-COMP:9685"/>
        <dbReference type="ChEBI" id="CHEBI:15378"/>
        <dbReference type="ChEBI" id="CHEBI:16526"/>
        <dbReference type="ChEBI" id="CHEBI:64479"/>
        <dbReference type="ChEBI" id="CHEBI:78446"/>
        <dbReference type="ChEBI" id="CHEBI:78449"/>
        <dbReference type="ChEBI" id="CHEBI:78450"/>
    </reaction>
    <physiologicalReaction direction="left-to-right" evidence="44">
        <dbReference type="Rhea" id="RHEA:41801"/>
    </physiologicalReaction>
</comment>
<evidence type="ECO:0000256" key="3">
    <source>
        <dbReference type="ARBA" id="ARBA00012480"/>
    </source>
</evidence>
<dbReference type="InterPro" id="IPR016039">
    <property type="entry name" value="Thiolase-like"/>
</dbReference>
<dbReference type="InterPro" id="IPR014031">
    <property type="entry name" value="Ketoacyl_synth_C"/>
</dbReference>
<comment type="catalytic activity">
    <reaction evidence="24">
        <text>(3R)-hydroxydodecanoyl-[ACP] = (2E)-dodecenoyl-[ACP] + H2O</text>
        <dbReference type="Rhea" id="RHEA:41876"/>
        <dbReference type="Rhea" id="RHEA-COMP:9642"/>
        <dbReference type="Rhea" id="RHEA-COMP:9643"/>
        <dbReference type="ChEBI" id="CHEBI:15377"/>
        <dbReference type="ChEBI" id="CHEBI:78470"/>
        <dbReference type="ChEBI" id="CHEBI:78472"/>
    </reaction>
    <physiologicalReaction direction="left-to-right" evidence="24">
        <dbReference type="Rhea" id="RHEA:41877"/>
    </physiologicalReaction>
</comment>
<dbReference type="InterPro" id="IPR016035">
    <property type="entry name" value="Acyl_Trfase/lysoPLipase"/>
</dbReference>
<dbReference type="GO" id="GO:0006633">
    <property type="term" value="P:fatty acid biosynthetic process"/>
    <property type="evidence" value="ECO:0007669"/>
    <property type="project" value="UniProtKB-UniPathway"/>
</dbReference>
<dbReference type="PROSITE" id="PS50075">
    <property type="entry name" value="CARRIER"/>
    <property type="match status" value="1"/>
</dbReference>
<evidence type="ECO:0000256" key="6">
    <source>
        <dbReference type="ARBA" id="ARBA00013191"/>
    </source>
</evidence>
<evidence type="ECO:0000256" key="34">
    <source>
        <dbReference type="ARBA" id="ARBA00047300"/>
    </source>
</evidence>
<comment type="catalytic activity">
    <reaction evidence="43">
        <text>3-oxobutanoyl-[ACP] + NADPH + H(+) = (3R)-hydroxybutanoyl-[ACP] + NADP(+)</text>
        <dbReference type="Rhea" id="RHEA:41804"/>
        <dbReference type="Rhea" id="RHEA-COMP:9625"/>
        <dbReference type="Rhea" id="RHEA-COMP:9626"/>
        <dbReference type="ChEBI" id="CHEBI:15378"/>
        <dbReference type="ChEBI" id="CHEBI:57783"/>
        <dbReference type="ChEBI" id="CHEBI:58349"/>
        <dbReference type="ChEBI" id="CHEBI:78450"/>
        <dbReference type="ChEBI" id="CHEBI:78451"/>
    </reaction>
    <physiologicalReaction direction="left-to-right" evidence="43">
        <dbReference type="Rhea" id="RHEA:41805"/>
    </physiologicalReaction>
</comment>
<evidence type="ECO:0000256" key="39">
    <source>
        <dbReference type="ARBA" id="ARBA00047500"/>
    </source>
</evidence>
<comment type="catalytic activity">
    <reaction evidence="56">
        <text>decanoyl-[ACP] + malonyl-[ACP] + H(+) = 3-oxododecanoyl-[ACP] + holo-[ACP] + CO2</text>
        <dbReference type="Rhea" id="RHEA:41868"/>
        <dbReference type="Rhea" id="RHEA-COMP:9623"/>
        <dbReference type="Rhea" id="RHEA-COMP:9640"/>
        <dbReference type="Rhea" id="RHEA-COMP:9641"/>
        <dbReference type="Rhea" id="RHEA-COMP:9685"/>
        <dbReference type="ChEBI" id="CHEBI:15378"/>
        <dbReference type="ChEBI" id="CHEBI:16526"/>
        <dbReference type="ChEBI" id="CHEBI:64479"/>
        <dbReference type="ChEBI" id="CHEBI:78449"/>
        <dbReference type="ChEBI" id="CHEBI:78468"/>
        <dbReference type="ChEBI" id="CHEBI:78469"/>
    </reaction>
    <physiologicalReaction direction="left-to-right" evidence="56">
        <dbReference type="Rhea" id="RHEA:41869"/>
    </physiologicalReaction>
</comment>
<comment type="catalytic activity">
    <reaction evidence="38">
        <text>tetradecanoyl-[ACP] + malonyl-[ACP] + H(+) = 3-oxohexadecanoyl-[ACP] + holo-[ACP] + CO2</text>
        <dbReference type="Rhea" id="RHEA:41900"/>
        <dbReference type="Rhea" id="RHEA-COMP:9623"/>
        <dbReference type="Rhea" id="RHEA-COMP:9648"/>
        <dbReference type="Rhea" id="RHEA-COMP:9649"/>
        <dbReference type="Rhea" id="RHEA-COMP:9685"/>
        <dbReference type="ChEBI" id="CHEBI:15378"/>
        <dbReference type="ChEBI" id="CHEBI:16526"/>
        <dbReference type="ChEBI" id="CHEBI:64479"/>
        <dbReference type="ChEBI" id="CHEBI:78449"/>
        <dbReference type="ChEBI" id="CHEBI:78477"/>
        <dbReference type="ChEBI" id="CHEBI:78478"/>
    </reaction>
    <physiologicalReaction direction="left-to-right" evidence="38">
        <dbReference type="Rhea" id="RHEA:41901"/>
    </physiologicalReaction>
</comment>
<keyword evidence="22" id="KW-0511">Multifunctional enzyme</keyword>
<evidence type="ECO:0000256" key="42">
    <source>
        <dbReference type="ARBA" id="ARBA00047897"/>
    </source>
</evidence>
<comment type="catalytic activity">
    <reaction evidence="34">
        <text>3-oxooctadecanoyl-[ACP] + NADPH + H(+) = (3R)-hydroxyoctadecanoyl-[ACP] + NADP(+)</text>
        <dbReference type="Rhea" id="RHEA:41920"/>
        <dbReference type="Rhea" id="RHEA-COMP:9653"/>
        <dbReference type="Rhea" id="RHEA-COMP:9654"/>
        <dbReference type="ChEBI" id="CHEBI:15378"/>
        <dbReference type="ChEBI" id="CHEBI:57783"/>
        <dbReference type="ChEBI" id="CHEBI:58349"/>
        <dbReference type="ChEBI" id="CHEBI:78487"/>
        <dbReference type="ChEBI" id="CHEBI:78488"/>
    </reaction>
    <physiologicalReaction direction="left-to-right" evidence="34">
        <dbReference type="Rhea" id="RHEA:41921"/>
    </physiologicalReaction>
</comment>
<evidence type="ECO:0000256" key="12">
    <source>
        <dbReference type="ARBA" id="ARBA00022799"/>
    </source>
</evidence>
<dbReference type="GO" id="GO:0016297">
    <property type="term" value="F:fatty acyl-[ACP] hydrolase activity"/>
    <property type="evidence" value="ECO:0007669"/>
    <property type="project" value="UniProtKB-EC"/>
</dbReference>
<comment type="catalytic activity">
    <reaction evidence="59">
        <text>3-oxohexadecanoyl-[ACP] + NADPH + H(+) = (3R)-hydroxyhexadecanoyl-[ACP] + NADP(+)</text>
        <dbReference type="Rhea" id="RHEA:41904"/>
        <dbReference type="Rhea" id="RHEA-COMP:9649"/>
        <dbReference type="Rhea" id="RHEA-COMP:9650"/>
        <dbReference type="ChEBI" id="CHEBI:15378"/>
        <dbReference type="ChEBI" id="CHEBI:57783"/>
        <dbReference type="ChEBI" id="CHEBI:58349"/>
        <dbReference type="ChEBI" id="CHEBI:78478"/>
        <dbReference type="ChEBI" id="CHEBI:78480"/>
    </reaction>
    <physiologicalReaction direction="left-to-right" evidence="59">
        <dbReference type="Rhea" id="RHEA:41905"/>
    </physiologicalReaction>
</comment>
<comment type="catalytic activity">
    <reaction evidence="41">
        <text>(2E)-hexadecenoyl-[ACP] + NADPH + H(+) = hexadecanoyl-[ACP] + NADP(+)</text>
        <dbReference type="Rhea" id="RHEA:41912"/>
        <dbReference type="Rhea" id="RHEA-COMP:9651"/>
        <dbReference type="Rhea" id="RHEA-COMP:9652"/>
        <dbReference type="ChEBI" id="CHEBI:15378"/>
        <dbReference type="ChEBI" id="CHEBI:57783"/>
        <dbReference type="ChEBI" id="CHEBI:58349"/>
        <dbReference type="ChEBI" id="CHEBI:78481"/>
        <dbReference type="ChEBI" id="CHEBI:78483"/>
    </reaction>
    <physiologicalReaction direction="left-to-right" evidence="41">
        <dbReference type="Rhea" id="RHEA:41913"/>
    </physiologicalReaction>
</comment>
<evidence type="ECO:0000256" key="23">
    <source>
        <dbReference type="ARBA" id="ARBA00023332"/>
    </source>
</evidence>
<dbReference type="InterPro" id="IPR032821">
    <property type="entry name" value="PKS_assoc"/>
</dbReference>
<evidence type="ECO:0000256" key="10">
    <source>
        <dbReference type="ARBA" id="ARBA00022553"/>
    </source>
</evidence>
<dbReference type="InterPro" id="IPR018201">
    <property type="entry name" value="Ketoacyl_synth_AS"/>
</dbReference>
<dbReference type="Pfam" id="PF00550">
    <property type="entry name" value="PP-binding"/>
    <property type="match status" value="1"/>
</dbReference>
<evidence type="ECO:0000256" key="43">
    <source>
        <dbReference type="ARBA" id="ARBA00047953"/>
    </source>
</evidence>
<evidence type="ECO:0000256" key="13">
    <source>
        <dbReference type="ARBA" id="ARBA00022801"/>
    </source>
</evidence>
<dbReference type="GO" id="GO:0004315">
    <property type="term" value="F:3-oxoacyl-[acyl-carrier-protein] synthase activity"/>
    <property type="evidence" value="ECO:0007669"/>
    <property type="project" value="UniProtKB-EC"/>
</dbReference>
<evidence type="ECO:0000256" key="4">
    <source>
        <dbReference type="ARBA" id="ARBA00012873"/>
    </source>
</evidence>
<evidence type="ECO:0000256" key="40">
    <source>
        <dbReference type="ARBA" id="ARBA00047578"/>
    </source>
</evidence>
<dbReference type="PROSITE" id="PS52004">
    <property type="entry name" value="KS3_2"/>
    <property type="match status" value="1"/>
</dbReference>
<evidence type="ECO:0000256" key="47">
    <source>
        <dbReference type="ARBA" id="ARBA00048289"/>
    </source>
</evidence>
<dbReference type="InterPro" id="IPR020841">
    <property type="entry name" value="PKS_Beta-ketoAc_synthase_dom"/>
</dbReference>
<dbReference type="InterPro" id="IPR029063">
    <property type="entry name" value="SAM-dependent_MTases_sf"/>
</dbReference>
<evidence type="ECO:0000256" key="38">
    <source>
        <dbReference type="ARBA" id="ARBA00047451"/>
    </source>
</evidence>
<comment type="catalytic activity">
    <reaction evidence="25">
        <text>(3R)-hydroxyhexanoyl-[ACP] = (2E)-hexenoyl-[ACP] + H2O</text>
        <dbReference type="Rhea" id="RHEA:41828"/>
        <dbReference type="Rhea" id="RHEA-COMP:9630"/>
        <dbReference type="Rhea" id="RHEA-COMP:9631"/>
        <dbReference type="ChEBI" id="CHEBI:15377"/>
        <dbReference type="ChEBI" id="CHEBI:78457"/>
        <dbReference type="ChEBI" id="CHEBI:78458"/>
    </reaction>
    <physiologicalReaction direction="left-to-right" evidence="25">
        <dbReference type="Rhea" id="RHEA:41829"/>
    </physiologicalReaction>
</comment>
<comment type="catalytic activity">
    <reaction evidence="46">
        <text>(2E)-dodecenoyl-[ACP] + NADPH + H(+) = dodecanoyl-[ACP] + NADP(+)</text>
        <dbReference type="Rhea" id="RHEA:41880"/>
        <dbReference type="Rhea" id="RHEA-COMP:9643"/>
        <dbReference type="Rhea" id="RHEA-COMP:9644"/>
        <dbReference type="ChEBI" id="CHEBI:15378"/>
        <dbReference type="ChEBI" id="CHEBI:57783"/>
        <dbReference type="ChEBI" id="CHEBI:58349"/>
        <dbReference type="ChEBI" id="CHEBI:65264"/>
        <dbReference type="ChEBI" id="CHEBI:78472"/>
    </reaction>
    <physiologicalReaction direction="left-to-right" evidence="46">
        <dbReference type="Rhea" id="RHEA:41881"/>
    </physiologicalReaction>
</comment>
<evidence type="ECO:0000256" key="22">
    <source>
        <dbReference type="ARBA" id="ARBA00023268"/>
    </source>
</evidence>
<dbReference type="PROSITE" id="PS52019">
    <property type="entry name" value="PKS_MFAS_DH"/>
    <property type="match status" value="1"/>
</dbReference>
<comment type="catalytic activity">
    <reaction evidence="62">
        <text>(2E)-decenoyl-[ACP] + NADPH + H(+) = decanoyl-[ACP] + NADP(+)</text>
        <dbReference type="Rhea" id="RHEA:41864"/>
        <dbReference type="Rhea" id="RHEA-COMP:9639"/>
        <dbReference type="Rhea" id="RHEA-COMP:9640"/>
        <dbReference type="ChEBI" id="CHEBI:15378"/>
        <dbReference type="ChEBI" id="CHEBI:57783"/>
        <dbReference type="ChEBI" id="CHEBI:58349"/>
        <dbReference type="ChEBI" id="CHEBI:78467"/>
        <dbReference type="ChEBI" id="CHEBI:78468"/>
    </reaction>
    <physiologicalReaction direction="left-to-right" evidence="62">
        <dbReference type="Rhea" id="RHEA:41865"/>
    </physiologicalReaction>
</comment>
<dbReference type="EC" id="1.3.1.39" evidence="2"/>
<dbReference type="Gene3D" id="3.40.50.720">
    <property type="entry name" value="NAD(P)-binding Rossmann-like Domain"/>
    <property type="match status" value="1"/>
</dbReference>
<comment type="catalytic activity">
    <reaction evidence="60">
        <text>3-oxooctanoyl-[ACP] + NADPH + H(+) = (3R)-hydroxyoctanoyl-[ACP] + NADP(+)</text>
        <dbReference type="Rhea" id="RHEA:41840"/>
        <dbReference type="Rhea" id="RHEA-COMP:9633"/>
        <dbReference type="Rhea" id="RHEA-COMP:9634"/>
        <dbReference type="ChEBI" id="CHEBI:15378"/>
        <dbReference type="ChEBI" id="CHEBI:57783"/>
        <dbReference type="ChEBI" id="CHEBI:58349"/>
        <dbReference type="ChEBI" id="CHEBI:78460"/>
        <dbReference type="ChEBI" id="CHEBI:78461"/>
    </reaction>
    <physiologicalReaction direction="left-to-right" evidence="60">
        <dbReference type="Rhea" id="RHEA:41841"/>
    </physiologicalReaction>
</comment>
<keyword evidence="16" id="KW-0663">Pyridoxal phosphate</keyword>
<evidence type="ECO:0000256" key="25">
    <source>
        <dbReference type="ARBA" id="ARBA00023373"/>
    </source>
</evidence>
<dbReference type="SMART" id="SM00825">
    <property type="entry name" value="PKS_KS"/>
    <property type="match status" value="1"/>
</dbReference>
<dbReference type="PANTHER" id="PTHR43775">
    <property type="entry name" value="FATTY ACID SYNTHASE"/>
    <property type="match status" value="1"/>
</dbReference>
<evidence type="ECO:0000256" key="9">
    <source>
        <dbReference type="ARBA" id="ARBA00022516"/>
    </source>
</evidence>
<dbReference type="Pfam" id="PF16197">
    <property type="entry name" value="KAsynt_C_assoc"/>
    <property type="match status" value="1"/>
</dbReference>
<comment type="catalytic activity">
    <reaction evidence="50">
        <text>3-oxohexanoyl-[ACP] + NADPH + H(+) = (3R)-hydroxyhexanoyl-[ACP] + NADP(+)</text>
        <dbReference type="Rhea" id="RHEA:41824"/>
        <dbReference type="Rhea" id="RHEA-COMP:9629"/>
        <dbReference type="Rhea" id="RHEA-COMP:9630"/>
        <dbReference type="ChEBI" id="CHEBI:15378"/>
        <dbReference type="ChEBI" id="CHEBI:57783"/>
        <dbReference type="ChEBI" id="CHEBI:58349"/>
        <dbReference type="ChEBI" id="CHEBI:78456"/>
        <dbReference type="ChEBI" id="CHEBI:78457"/>
    </reaction>
    <physiologicalReaction direction="left-to-right" evidence="50">
        <dbReference type="Rhea" id="RHEA:41825"/>
    </physiologicalReaction>
</comment>
<dbReference type="Gene3D" id="3.40.50.1820">
    <property type="entry name" value="alpha/beta hydrolase"/>
    <property type="match status" value="2"/>
</dbReference>
<dbReference type="SUPFAM" id="SSF51735">
    <property type="entry name" value="NAD(P)-binding Rossmann-fold domains"/>
    <property type="match status" value="2"/>
</dbReference>
<comment type="catalytic activity">
    <reaction evidence="29">
        <text>(3R)-hydroxyoctadecanoyl-[ACP] = (2E)-octadecenoyl-[ACP] + H2O</text>
        <dbReference type="Rhea" id="RHEA:41924"/>
        <dbReference type="Rhea" id="RHEA-COMP:9654"/>
        <dbReference type="Rhea" id="RHEA-COMP:9655"/>
        <dbReference type="ChEBI" id="CHEBI:15377"/>
        <dbReference type="ChEBI" id="CHEBI:78488"/>
        <dbReference type="ChEBI" id="CHEBI:78489"/>
    </reaction>
    <physiologicalReaction direction="left-to-right" evidence="29">
        <dbReference type="Rhea" id="RHEA:41925"/>
    </physiologicalReaction>
</comment>
<keyword evidence="8" id="KW-0596">Phosphopantetheine</keyword>
<dbReference type="EC" id="2.3.1.85" evidence="4"/>
<dbReference type="InterPro" id="IPR020843">
    <property type="entry name" value="ER"/>
</dbReference>
<evidence type="ECO:0000256" key="53">
    <source>
        <dbReference type="ARBA" id="ARBA00048704"/>
    </source>
</evidence>
<evidence type="ECO:0000256" key="60">
    <source>
        <dbReference type="ARBA" id="ARBA00049422"/>
    </source>
</evidence>
<evidence type="ECO:0000256" key="31">
    <source>
        <dbReference type="ARBA" id="ARBA00023402"/>
    </source>
</evidence>
<dbReference type="InterPro" id="IPR020807">
    <property type="entry name" value="PKS_DH"/>
</dbReference>
<feature type="domain" description="PKS/mFAS DH" evidence="67">
    <location>
        <begin position="869"/>
        <end position="1144"/>
    </location>
</feature>
<evidence type="ECO:0000256" key="35">
    <source>
        <dbReference type="ARBA" id="ARBA00047394"/>
    </source>
</evidence>
<comment type="catalytic activity">
    <reaction evidence="23">
        <text>(3R)-hydroxyoctanoyl-[ACP] = (2E)-octenoyl-[ACP] + H2O</text>
        <dbReference type="Rhea" id="RHEA:41844"/>
        <dbReference type="Rhea" id="RHEA-COMP:9634"/>
        <dbReference type="Rhea" id="RHEA-COMP:9635"/>
        <dbReference type="ChEBI" id="CHEBI:15377"/>
        <dbReference type="ChEBI" id="CHEBI:78461"/>
        <dbReference type="ChEBI" id="CHEBI:78462"/>
    </reaction>
    <physiologicalReaction direction="left-to-right" evidence="23">
        <dbReference type="Rhea" id="RHEA:41845"/>
    </physiologicalReaction>
</comment>
<evidence type="ECO:0000259" key="67">
    <source>
        <dbReference type="PROSITE" id="PS52019"/>
    </source>
</evidence>
<keyword evidence="15" id="KW-0521">NADP</keyword>
<keyword evidence="20" id="KW-0443">Lipid metabolism</keyword>
<evidence type="ECO:0000256" key="50">
    <source>
        <dbReference type="ARBA" id="ARBA00048571"/>
    </source>
</evidence>
<evidence type="ECO:0000256" key="63">
    <source>
        <dbReference type="ARBA" id="ARBA00049533"/>
    </source>
</evidence>
<dbReference type="Gene3D" id="3.90.180.10">
    <property type="entry name" value="Medium-chain alcohol dehydrogenases, catalytic domain"/>
    <property type="match status" value="1"/>
</dbReference>
<dbReference type="SMART" id="SM00827">
    <property type="entry name" value="PKS_AT"/>
    <property type="match status" value="1"/>
</dbReference>
<evidence type="ECO:0000256" key="61">
    <source>
        <dbReference type="ARBA" id="ARBA00049449"/>
    </source>
</evidence>
<comment type="catalytic activity">
    <reaction evidence="33">
        <text>acetyl-CoA + n malonyl-CoA + 2n NADPH + 2n H(+) = a long-chain fatty acid + (n+1) CoA + n CO2 + 2n NADP(+).</text>
        <dbReference type="EC" id="2.3.1.85"/>
    </reaction>
</comment>